<proteinExistence type="predicted"/>
<evidence type="ECO:0000313" key="1">
    <source>
        <dbReference type="EMBL" id="KAK3188339.1"/>
    </source>
</evidence>
<keyword evidence="2" id="KW-1185">Reference proteome</keyword>
<dbReference type="EMBL" id="JANJYJ010000009">
    <property type="protein sequence ID" value="KAK3188339.1"/>
    <property type="molecule type" value="Genomic_DNA"/>
</dbReference>
<dbReference type="PANTHER" id="PTHR35131">
    <property type="entry name" value="EXPRESSED PROTEIN"/>
    <property type="match status" value="1"/>
</dbReference>
<gene>
    <name evidence="1" type="ORF">Dsin_027900</name>
</gene>
<dbReference type="PANTHER" id="PTHR35131:SF1">
    <property type="entry name" value="EXPRESSED PROTEIN"/>
    <property type="match status" value="1"/>
</dbReference>
<accession>A0AAD9ZQ36</accession>
<dbReference type="AlphaFoldDB" id="A0AAD9ZQ36"/>
<comment type="caution">
    <text evidence="1">The sequence shown here is derived from an EMBL/GenBank/DDBJ whole genome shotgun (WGS) entry which is preliminary data.</text>
</comment>
<protein>
    <submittedName>
        <fullName evidence="1">Uncharacterized protein</fullName>
    </submittedName>
</protein>
<dbReference type="Proteomes" id="UP001281410">
    <property type="component" value="Unassembled WGS sequence"/>
</dbReference>
<organism evidence="1 2">
    <name type="scientific">Dipteronia sinensis</name>
    <dbReference type="NCBI Taxonomy" id="43782"/>
    <lineage>
        <taxon>Eukaryota</taxon>
        <taxon>Viridiplantae</taxon>
        <taxon>Streptophyta</taxon>
        <taxon>Embryophyta</taxon>
        <taxon>Tracheophyta</taxon>
        <taxon>Spermatophyta</taxon>
        <taxon>Magnoliopsida</taxon>
        <taxon>eudicotyledons</taxon>
        <taxon>Gunneridae</taxon>
        <taxon>Pentapetalae</taxon>
        <taxon>rosids</taxon>
        <taxon>malvids</taxon>
        <taxon>Sapindales</taxon>
        <taxon>Sapindaceae</taxon>
        <taxon>Hippocastanoideae</taxon>
        <taxon>Acereae</taxon>
        <taxon>Dipteronia</taxon>
    </lineage>
</organism>
<evidence type="ECO:0000313" key="2">
    <source>
        <dbReference type="Proteomes" id="UP001281410"/>
    </source>
</evidence>
<sequence length="138" mass="15319">MQSKVSSTTKNTTRISENMSAPVAIGTRGTVGSLVRREIEYFSRFETSFRKAAQSQGQQMIVDMGSSSRSTGHSRHGFWFMIMCWKRKKRRGGSSSSSSGFLPSICSASEVSADKDRLNGIPGFNYRILKSDVNKLHI</sequence>
<reference evidence="1" key="1">
    <citation type="journal article" date="2023" name="Plant J.">
        <title>Genome sequences and population genomics provide insights into the demographic history, inbreeding, and mutation load of two 'living fossil' tree species of Dipteronia.</title>
        <authorList>
            <person name="Feng Y."/>
            <person name="Comes H.P."/>
            <person name="Chen J."/>
            <person name="Zhu S."/>
            <person name="Lu R."/>
            <person name="Zhang X."/>
            <person name="Li P."/>
            <person name="Qiu J."/>
            <person name="Olsen K.M."/>
            <person name="Qiu Y."/>
        </authorList>
    </citation>
    <scope>NUCLEOTIDE SEQUENCE</scope>
    <source>
        <strain evidence="1">NBL</strain>
    </source>
</reference>
<name>A0AAD9ZQ36_9ROSI</name>